<dbReference type="PANTHER" id="PTHR43861">
    <property type="entry name" value="TRANS-ACONITATE 2-METHYLTRANSFERASE-RELATED"/>
    <property type="match status" value="1"/>
</dbReference>
<organism evidence="2 3">
    <name type="scientific">Candidatus Taylorbacteria bacterium RIFCSPHIGHO2_01_FULL_51_15</name>
    <dbReference type="NCBI Taxonomy" id="1802304"/>
    <lineage>
        <taxon>Bacteria</taxon>
        <taxon>Candidatus Tayloriibacteriota</taxon>
    </lineage>
</organism>
<dbReference type="CDD" id="cd02440">
    <property type="entry name" value="AdoMet_MTases"/>
    <property type="match status" value="1"/>
</dbReference>
<gene>
    <name evidence="2" type="ORF">A2849_00085</name>
</gene>
<accession>A0A1G2MEA5</accession>
<evidence type="ECO:0000313" key="2">
    <source>
        <dbReference type="EMBL" id="OHA21381.1"/>
    </source>
</evidence>
<protein>
    <recommendedName>
        <fullName evidence="1">Methyltransferase domain-containing protein</fullName>
    </recommendedName>
</protein>
<name>A0A1G2MEA5_9BACT</name>
<dbReference type="Pfam" id="PF13847">
    <property type="entry name" value="Methyltransf_31"/>
    <property type="match status" value="1"/>
</dbReference>
<dbReference type="Proteomes" id="UP000178121">
    <property type="component" value="Unassembled WGS sequence"/>
</dbReference>
<reference evidence="2 3" key="1">
    <citation type="journal article" date="2016" name="Nat. Commun.">
        <title>Thousands of microbial genomes shed light on interconnected biogeochemical processes in an aquifer system.</title>
        <authorList>
            <person name="Anantharaman K."/>
            <person name="Brown C.T."/>
            <person name="Hug L.A."/>
            <person name="Sharon I."/>
            <person name="Castelle C.J."/>
            <person name="Probst A.J."/>
            <person name="Thomas B.C."/>
            <person name="Singh A."/>
            <person name="Wilkins M.J."/>
            <person name="Karaoz U."/>
            <person name="Brodie E.L."/>
            <person name="Williams K.H."/>
            <person name="Hubbard S.S."/>
            <person name="Banfield J.F."/>
        </authorList>
    </citation>
    <scope>NUCLEOTIDE SEQUENCE [LARGE SCALE GENOMIC DNA]</scope>
</reference>
<dbReference type="AlphaFoldDB" id="A0A1G2MEA5"/>
<dbReference type="EMBL" id="MHRI01000009">
    <property type="protein sequence ID" value="OHA21381.1"/>
    <property type="molecule type" value="Genomic_DNA"/>
</dbReference>
<proteinExistence type="predicted"/>
<evidence type="ECO:0000313" key="3">
    <source>
        <dbReference type="Proteomes" id="UP000178121"/>
    </source>
</evidence>
<dbReference type="SUPFAM" id="SSF53335">
    <property type="entry name" value="S-adenosyl-L-methionine-dependent methyltransferases"/>
    <property type="match status" value="1"/>
</dbReference>
<sequence length="175" mass="19161">MFSDPQHSISQFDLQSGNHVADLGAGVGTLSVIIAKAVGEAGKVYAIEIQKPLLEKLKNHAKEARVHNVEALWGDIERENGTHLKAGTVDAAVASNVLFQIEHKEGFVEEAKRILKPGGRLLLIEWSESFGGMGPHKDHVISEKSARALFEQAGFEFVKSIEAGEHHYGLIFKKK</sequence>
<evidence type="ECO:0000259" key="1">
    <source>
        <dbReference type="Pfam" id="PF13847"/>
    </source>
</evidence>
<dbReference type="InterPro" id="IPR029063">
    <property type="entry name" value="SAM-dependent_MTases_sf"/>
</dbReference>
<comment type="caution">
    <text evidence="2">The sequence shown here is derived from an EMBL/GenBank/DDBJ whole genome shotgun (WGS) entry which is preliminary data.</text>
</comment>
<dbReference type="InterPro" id="IPR025714">
    <property type="entry name" value="Methyltranfer_dom"/>
</dbReference>
<dbReference type="Gene3D" id="3.40.50.150">
    <property type="entry name" value="Vaccinia Virus protein VP39"/>
    <property type="match status" value="1"/>
</dbReference>
<feature type="domain" description="Methyltransferase" evidence="1">
    <location>
        <begin position="15"/>
        <end position="127"/>
    </location>
</feature>